<dbReference type="InterPro" id="IPR044399">
    <property type="entry name" value="Mb-like_M"/>
</dbReference>
<dbReference type="GO" id="GO:0005506">
    <property type="term" value="F:iron ion binding"/>
    <property type="evidence" value="ECO:0007669"/>
    <property type="project" value="InterPro"/>
</dbReference>
<dbReference type="PANTHER" id="PTHR47217:SF1">
    <property type="entry name" value="GLOBIN-LIKE PROTEIN"/>
    <property type="match status" value="1"/>
</dbReference>
<dbReference type="GO" id="GO:0020037">
    <property type="term" value="F:heme binding"/>
    <property type="evidence" value="ECO:0007669"/>
    <property type="project" value="InterPro"/>
</dbReference>
<evidence type="ECO:0000256" key="4">
    <source>
        <dbReference type="ARBA" id="ARBA00022617"/>
    </source>
</evidence>
<dbReference type="GO" id="GO:0005344">
    <property type="term" value="F:oxygen carrier activity"/>
    <property type="evidence" value="ECO:0007669"/>
    <property type="project" value="UniProtKB-KW"/>
</dbReference>
<evidence type="ECO:0000256" key="3">
    <source>
        <dbReference type="ARBA" id="ARBA00022448"/>
    </source>
</evidence>
<keyword evidence="5 8" id="KW-0561">Oxygen transport</keyword>
<comment type="subunit">
    <text evidence="2">Monomer.</text>
</comment>
<protein>
    <submittedName>
        <fullName evidence="10">Hemoglobin</fullName>
    </submittedName>
</protein>
<gene>
    <name evidence="10" type="primary">Hb</name>
</gene>
<dbReference type="EMBL" id="AF184047">
    <property type="protein sequence ID" value="AAD56539.1"/>
    <property type="molecule type" value="mRNA"/>
</dbReference>
<keyword evidence="7" id="KW-0408">Iron</keyword>
<dbReference type="AlphaFoldDB" id="Q9U6L6"/>
<dbReference type="SUPFAM" id="SSF46458">
    <property type="entry name" value="Globin-like"/>
    <property type="match status" value="1"/>
</dbReference>
<dbReference type="InterPro" id="IPR013314">
    <property type="entry name" value="Globin_lamprey/hagfish"/>
</dbReference>
<organism evidence="10">
    <name type="scientific">Myxine glutinosa</name>
    <name type="common">Atlantic hagfish</name>
    <dbReference type="NCBI Taxonomy" id="7769"/>
    <lineage>
        <taxon>Eukaryota</taxon>
        <taxon>Metazoa</taxon>
        <taxon>Chordata</taxon>
        <taxon>Craniata</taxon>
        <taxon>Vertebrata</taxon>
        <taxon>Cyclostomata</taxon>
        <taxon>Myxini</taxon>
        <taxon>Myxiniformes</taxon>
        <taxon>Myxinidae</taxon>
        <taxon>Myxininae</taxon>
        <taxon>Myxine</taxon>
    </lineage>
</organism>
<dbReference type="PROSITE" id="PS01033">
    <property type="entry name" value="GLOBIN"/>
    <property type="match status" value="1"/>
</dbReference>
<evidence type="ECO:0000256" key="8">
    <source>
        <dbReference type="RuleBase" id="RU000356"/>
    </source>
</evidence>
<dbReference type="InterPro" id="IPR009050">
    <property type="entry name" value="Globin-like_sf"/>
</dbReference>
<dbReference type="PIR" id="A02530">
    <property type="entry name" value="GGHF3G"/>
</dbReference>
<dbReference type="Gene3D" id="1.10.490.10">
    <property type="entry name" value="Globins"/>
    <property type="match status" value="1"/>
</dbReference>
<evidence type="ECO:0000313" key="10">
    <source>
        <dbReference type="EMBL" id="AAD56539.1"/>
    </source>
</evidence>
<dbReference type="SMR" id="Q9U6L6"/>
<keyword evidence="6" id="KW-0479">Metal-binding</keyword>
<comment type="similarity">
    <text evidence="1 8">Belongs to the globin family.</text>
</comment>
<evidence type="ECO:0000256" key="7">
    <source>
        <dbReference type="ARBA" id="ARBA00023004"/>
    </source>
</evidence>
<reference evidence="10" key="1">
    <citation type="submission" date="1999-09" db="EMBL/GenBank/DDBJ databases">
        <title>Characterization of a hemoglobin sequence of Atlantic hagfish (Myxine glutinosa).</title>
        <authorList>
            <person name="White G.P."/>
            <person name="Cunningham C."/>
        </authorList>
    </citation>
    <scope>NUCLEOTIDE SEQUENCE</scope>
</reference>
<sequence length="149" mass="16779">MPITDHGQPPTLSEGDKKAIRESWPQIYKNFEQNSLAVLLEFLKKFPKAQDSFPKFSAKKSHLEQDPAVKLQAEVIINAVNHTIGLMDKEAAMKKYLKDLSTKHSTEFQVNPDMFKELSAVFVSTMGGKAAYEKLFSIIATLLRSTYDA</sequence>
<dbReference type="GO" id="GO:0016491">
    <property type="term" value="F:oxidoreductase activity"/>
    <property type="evidence" value="ECO:0007669"/>
    <property type="project" value="UniProtKB-ARBA"/>
</dbReference>
<dbReference type="Pfam" id="PF00042">
    <property type="entry name" value="Globin"/>
    <property type="match status" value="1"/>
</dbReference>
<proteinExistence type="evidence at transcript level"/>
<dbReference type="InterPro" id="IPR000971">
    <property type="entry name" value="Globin"/>
</dbReference>
<name>Q9U6L6_MYXGL</name>
<keyword evidence="4 8" id="KW-0349">Heme</keyword>
<evidence type="ECO:0000256" key="1">
    <source>
        <dbReference type="ARBA" id="ARBA00008705"/>
    </source>
</evidence>
<keyword evidence="3 8" id="KW-0813">Transport</keyword>
<dbReference type="InterPro" id="IPR012292">
    <property type="entry name" value="Globin/Proto"/>
</dbReference>
<dbReference type="PRINTS" id="PR01906">
    <property type="entry name" value="FISHGLOBIN"/>
</dbReference>
<dbReference type="PANTHER" id="PTHR47217">
    <property type="entry name" value="GLOBIN-LIKE PROTEIN"/>
    <property type="match status" value="1"/>
</dbReference>
<evidence type="ECO:0000256" key="5">
    <source>
        <dbReference type="ARBA" id="ARBA00022621"/>
    </source>
</evidence>
<evidence type="ECO:0000256" key="2">
    <source>
        <dbReference type="ARBA" id="ARBA00011245"/>
    </source>
</evidence>
<evidence type="ECO:0000259" key="9">
    <source>
        <dbReference type="PROSITE" id="PS01033"/>
    </source>
</evidence>
<dbReference type="CDD" id="cd01040">
    <property type="entry name" value="Mb-like"/>
    <property type="match status" value="1"/>
</dbReference>
<evidence type="ECO:0000256" key="6">
    <source>
        <dbReference type="ARBA" id="ARBA00022723"/>
    </source>
</evidence>
<dbReference type="GO" id="GO:0019825">
    <property type="term" value="F:oxygen binding"/>
    <property type="evidence" value="ECO:0007669"/>
    <property type="project" value="InterPro"/>
</dbReference>
<feature type="domain" description="Globin" evidence="9">
    <location>
        <begin position="11"/>
        <end position="148"/>
    </location>
</feature>
<accession>Q9U6L6</accession>